<protein>
    <submittedName>
        <fullName evidence="1">Uncharacterized protein</fullName>
    </submittedName>
</protein>
<gene>
    <name evidence="1" type="ORF">SAMN05660710_02421</name>
</gene>
<dbReference type="Proteomes" id="UP000199502">
    <property type="component" value="Unassembled WGS sequence"/>
</dbReference>
<organism evidence="1 2">
    <name type="scientific">Paracoccus tibetensis</name>
    <dbReference type="NCBI Taxonomy" id="336292"/>
    <lineage>
        <taxon>Bacteria</taxon>
        <taxon>Pseudomonadati</taxon>
        <taxon>Pseudomonadota</taxon>
        <taxon>Alphaproteobacteria</taxon>
        <taxon>Rhodobacterales</taxon>
        <taxon>Paracoccaceae</taxon>
        <taxon>Paracoccus</taxon>
    </lineage>
</organism>
<proteinExistence type="predicted"/>
<sequence>MQQKDGLMRCVCSHPDGPPGAALPLDEARLRADLIAGRDA</sequence>
<evidence type="ECO:0000313" key="2">
    <source>
        <dbReference type="Proteomes" id="UP000199502"/>
    </source>
</evidence>
<evidence type="ECO:0000313" key="1">
    <source>
        <dbReference type="EMBL" id="SCY70959.1"/>
    </source>
</evidence>
<dbReference type="AlphaFoldDB" id="A0A1G5I5K8"/>
<name>A0A1G5I5K8_9RHOB</name>
<accession>A0A1G5I5K8</accession>
<dbReference type="EMBL" id="FMVT01000008">
    <property type="protein sequence ID" value="SCY70959.1"/>
    <property type="molecule type" value="Genomic_DNA"/>
</dbReference>
<reference evidence="1 2" key="1">
    <citation type="submission" date="2016-10" db="EMBL/GenBank/DDBJ databases">
        <authorList>
            <person name="de Groot N.N."/>
        </authorList>
    </citation>
    <scope>NUCLEOTIDE SEQUENCE [LARGE SCALE GENOMIC DNA]</scope>
    <source>
        <strain evidence="1 2">CGMCC 1.8925</strain>
    </source>
</reference>
<keyword evidence="2" id="KW-1185">Reference proteome</keyword>